<keyword evidence="4" id="KW-1185">Reference proteome</keyword>
<dbReference type="FunFam" id="1.10.238.110:FF:000002">
    <property type="entry name" value="Diacylglycerol kinase"/>
    <property type="match status" value="1"/>
</dbReference>
<dbReference type="Gene3D" id="1.10.238.110">
    <property type="entry name" value="Diacylglycerol kinase alpha"/>
    <property type="match status" value="1"/>
</dbReference>
<organism evidence="3 4">
    <name type="scientific">Bos mutus grunniens</name>
    <name type="common">Wild yak</name>
    <name type="synonym">Bos grunniens</name>
    <dbReference type="NCBI Taxonomy" id="30521"/>
    <lineage>
        <taxon>Eukaryota</taxon>
        <taxon>Metazoa</taxon>
        <taxon>Chordata</taxon>
        <taxon>Craniata</taxon>
        <taxon>Vertebrata</taxon>
        <taxon>Euteleostomi</taxon>
        <taxon>Mammalia</taxon>
        <taxon>Eutheria</taxon>
        <taxon>Laurasiatheria</taxon>
        <taxon>Artiodactyla</taxon>
        <taxon>Ruminantia</taxon>
        <taxon>Pecora</taxon>
        <taxon>Bovidae</taxon>
        <taxon>Bovinae</taxon>
        <taxon>Bos</taxon>
    </lineage>
</organism>
<sequence length="178" mass="19354">MQNVKLCTDGPAIVSYGPDHSDGPANVSLRCQQLNSSKKIKYVLAEFNEGGSLKQYGPHEPISYDVFKLFMKAYLEVDLPQPLSTHLFLAFSQKPRQKTPEHPKEGASNSEASGAGTWTSIPETEGRFCSSDPLATGSGCIPRGSLVRANFPMGGRRECGSRNQDSCPLRKSCLTDIS</sequence>
<dbReference type="InterPro" id="IPR029477">
    <property type="entry name" value="DAG_kinase_typeI_N"/>
</dbReference>
<evidence type="ECO:0000256" key="1">
    <source>
        <dbReference type="SAM" id="MobiDB-lite"/>
    </source>
</evidence>
<dbReference type="Ensembl" id="ENSBGRT00000004171.1">
    <property type="protein sequence ID" value="ENSBGRP00000003641.1"/>
    <property type="gene ID" value="ENSBGRG00000001984.1"/>
</dbReference>
<reference evidence="3" key="2">
    <citation type="submission" date="2025-08" db="UniProtKB">
        <authorList>
            <consortium name="Ensembl"/>
        </authorList>
    </citation>
    <scope>IDENTIFICATION</scope>
</reference>
<dbReference type="GeneTree" id="ENSGT00940000156768"/>
<dbReference type="InterPro" id="IPR011992">
    <property type="entry name" value="EF-hand-dom_pair"/>
</dbReference>
<proteinExistence type="predicted"/>
<dbReference type="Proteomes" id="UP000694520">
    <property type="component" value="Chromosome 1"/>
</dbReference>
<dbReference type="Pfam" id="PF14513">
    <property type="entry name" value="DAG_kinase_N"/>
    <property type="match status" value="1"/>
</dbReference>
<evidence type="ECO:0000313" key="3">
    <source>
        <dbReference type="Ensembl" id="ENSBGRP00000003641.1"/>
    </source>
</evidence>
<reference evidence="3" key="3">
    <citation type="submission" date="2025-09" db="UniProtKB">
        <authorList>
            <consortium name="Ensembl"/>
        </authorList>
    </citation>
    <scope>IDENTIFICATION</scope>
</reference>
<feature type="compositionally biased region" description="Polar residues" evidence="1">
    <location>
        <begin position="107"/>
        <end position="117"/>
    </location>
</feature>
<accession>A0A8C0A3Q1</accession>
<protein>
    <submittedName>
        <fullName evidence="3">Diacylglycerol kinase gamma</fullName>
    </submittedName>
</protein>
<name>A0A8C0A3Q1_BOSMU</name>
<dbReference type="InterPro" id="IPR038199">
    <property type="entry name" value="DGK_typeI_N_sf"/>
</dbReference>
<dbReference type="AlphaFoldDB" id="A0A8C0A3Q1"/>
<evidence type="ECO:0000313" key="4">
    <source>
        <dbReference type="Proteomes" id="UP000694520"/>
    </source>
</evidence>
<feature type="region of interest" description="Disordered" evidence="1">
    <location>
        <begin position="94"/>
        <end position="117"/>
    </location>
</feature>
<dbReference type="SUPFAM" id="SSF47473">
    <property type="entry name" value="EF-hand"/>
    <property type="match status" value="1"/>
</dbReference>
<gene>
    <name evidence="3" type="primary">DGKG</name>
</gene>
<evidence type="ECO:0000259" key="2">
    <source>
        <dbReference type="Pfam" id="PF14513"/>
    </source>
</evidence>
<feature type="domain" description="Diacylglycerol kinase type I N-terminal" evidence="2">
    <location>
        <begin position="36"/>
        <end position="117"/>
    </location>
</feature>
<reference evidence="3" key="1">
    <citation type="submission" date="2019-05" db="EMBL/GenBank/DDBJ databases">
        <authorList>
            <person name="Zhang S."/>
            <person name="Liu J."/>
        </authorList>
    </citation>
    <scope>NUCLEOTIDE SEQUENCE [LARGE SCALE GENOMIC DNA]</scope>
</reference>